<dbReference type="EMBL" id="JAERRJ010000025">
    <property type="protein sequence ID" value="MBL1080143.1"/>
    <property type="molecule type" value="Genomic_DNA"/>
</dbReference>
<name>A0ABS1MHK4_9NOCA</name>
<accession>A0ABS1MHK4</accession>
<dbReference type="Proteomes" id="UP000602198">
    <property type="component" value="Unassembled WGS sequence"/>
</dbReference>
<proteinExistence type="predicted"/>
<organism evidence="1 2">
    <name type="scientific">Nocardia acididurans</name>
    <dbReference type="NCBI Taxonomy" id="2802282"/>
    <lineage>
        <taxon>Bacteria</taxon>
        <taxon>Bacillati</taxon>
        <taxon>Actinomycetota</taxon>
        <taxon>Actinomycetes</taxon>
        <taxon>Mycobacteriales</taxon>
        <taxon>Nocardiaceae</taxon>
        <taxon>Nocardia</taxon>
    </lineage>
</organism>
<evidence type="ECO:0000313" key="2">
    <source>
        <dbReference type="Proteomes" id="UP000602198"/>
    </source>
</evidence>
<sequence length="127" mass="13809">MLLPLAADRETEIRRQLSEIPWVATSIGIEGGHISALSVRNPDPVAIDPDDAYTELADTVRIVGPTIGHPLRLNWKWLVEYTDGKRNEGSVHAAGCDYSIPDGNSDALSAAALDVQTRLRVQFETCG</sequence>
<keyword evidence="2" id="KW-1185">Reference proteome</keyword>
<evidence type="ECO:0000313" key="1">
    <source>
        <dbReference type="EMBL" id="MBL1080143.1"/>
    </source>
</evidence>
<reference evidence="1 2" key="1">
    <citation type="submission" date="2021-01" db="EMBL/GenBank/DDBJ databases">
        <title>WGS of actinomycetes isolated from Thailand.</title>
        <authorList>
            <person name="Thawai C."/>
        </authorList>
    </citation>
    <scope>NUCLEOTIDE SEQUENCE [LARGE SCALE GENOMIC DNA]</scope>
    <source>
        <strain evidence="1 2">LPG 2</strain>
    </source>
</reference>
<protein>
    <submittedName>
        <fullName evidence="1">Uncharacterized protein</fullName>
    </submittedName>
</protein>
<gene>
    <name evidence="1" type="ORF">JK358_37690</name>
</gene>
<dbReference type="RefSeq" id="WP_201958359.1">
    <property type="nucleotide sequence ID" value="NZ_JAERRJ010000025.1"/>
</dbReference>
<comment type="caution">
    <text evidence="1">The sequence shown here is derived from an EMBL/GenBank/DDBJ whole genome shotgun (WGS) entry which is preliminary data.</text>
</comment>